<gene>
    <name evidence="2" type="ORF">P8A19_00280</name>
</gene>
<sequence>MESIDPQHVQEPGLVVLDITAADEATARLVMAYLEQHWATSGITAARRLPGVPGVRARVYADTRRRGPEAGCPDRQPGHRQTNGEQRDDLHI</sequence>
<feature type="region of interest" description="Disordered" evidence="1">
    <location>
        <begin position="60"/>
        <end position="92"/>
    </location>
</feature>
<dbReference type="EMBL" id="CP120988">
    <property type="protein sequence ID" value="WLQ53989.1"/>
    <property type="molecule type" value="Genomic_DNA"/>
</dbReference>
<dbReference type="RefSeq" id="WP_306072503.1">
    <property type="nucleotide sequence ID" value="NZ_CP120988.1"/>
</dbReference>
<proteinExistence type="predicted"/>
<dbReference type="Proteomes" id="UP001235744">
    <property type="component" value="Chromosome"/>
</dbReference>
<accession>A0ABY9IGK1</accession>
<name>A0ABY9IGK1_9ACTN</name>
<evidence type="ECO:0000313" key="2">
    <source>
        <dbReference type="EMBL" id="WLQ53989.1"/>
    </source>
</evidence>
<evidence type="ECO:0000313" key="3">
    <source>
        <dbReference type="Proteomes" id="UP001235744"/>
    </source>
</evidence>
<dbReference type="Pfam" id="PF19711">
    <property type="entry name" value="DUF6207"/>
    <property type="match status" value="1"/>
</dbReference>
<organism evidence="2 3">
    <name type="scientific">Streptomyces poriferorum</name>
    <dbReference type="NCBI Taxonomy" id="2798799"/>
    <lineage>
        <taxon>Bacteria</taxon>
        <taxon>Bacillati</taxon>
        <taxon>Actinomycetota</taxon>
        <taxon>Actinomycetes</taxon>
        <taxon>Kitasatosporales</taxon>
        <taxon>Streptomycetaceae</taxon>
        <taxon>Streptomyces</taxon>
    </lineage>
</organism>
<dbReference type="InterPro" id="IPR045775">
    <property type="entry name" value="DUF6207"/>
</dbReference>
<keyword evidence="3" id="KW-1185">Reference proteome</keyword>
<evidence type="ECO:0000256" key="1">
    <source>
        <dbReference type="SAM" id="MobiDB-lite"/>
    </source>
</evidence>
<reference evidence="2 3" key="1">
    <citation type="submission" date="2023-03" db="EMBL/GenBank/DDBJ databases">
        <title>Isolation and description of six Streptomyces strains from soil environments, able to metabolize different microbial glucans.</title>
        <authorList>
            <person name="Widen T."/>
            <person name="Larsbrink J."/>
        </authorList>
    </citation>
    <scope>NUCLEOTIDE SEQUENCE [LARGE SCALE GENOMIC DNA]</scope>
    <source>
        <strain evidence="2 3">Alt2</strain>
    </source>
</reference>
<protein>
    <submittedName>
        <fullName evidence="2">DUF6207 family protein</fullName>
    </submittedName>
</protein>